<evidence type="ECO:0000313" key="2">
    <source>
        <dbReference type="EMBL" id="CAI9924565.1"/>
    </source>
</evidence>
<gene>
    <name evidence="2" type="ORF">HINF_LOCUS12210</name>
    <name evidence="3" type="ORF">HINF_LOCUS74015</name>
</gene>
<proteinExistence type="predicted"/>
<evidence type="ECO:0000256" key="1">
    <source>
        <dbReference type="SAM" id="Phobius"/>
    </source>
</evidence>
<sequence>MIYTIVLQLNCFDINSTVTYLRQSRQAVFEAWPSKILNDNQNHICQKIINGKEFSISIQIGTNTFTSTTLYTFDASSEMKIQMNCAVAGQCLYASINQFSIAIFNLYFPSDDITVSSVAGSLRNRIFDHLQCKSQAKAVVSLVSGSESILATTTPVQECRLQPSSEMMNIMAFLGTQQISQIPFNLSAAPFNLPLFMQPNYITYVNSLPFVCASRPDTAVCIGLSQALIQNEFLNFIGGSKHTISVRYQGAPTLFNQNVKFLFTSVQSSQPQDCFASSTLTFYDKYLRVLADPGACTQCSLAYFATLFSYDSVYLRFVMNINEDYTGFTYQNEYKVTDYHLGTKFDKMLTCEMMTDVNACKTQLPLVLENMRDNSTKRLALVFKKNDAVVYKALYTPKISQPQIQTANVSIFDEKVCVKFQPVTDNEYMNVQIVLHDFKIDTQVLTSLSTTSYCSSLSSAQIKSINNISQQKLQLQATATFGTQVVTEVPVMLIQQGSHPVYIWIIASIIIILSSVAVVLTVQCSK</sequence>
<protein>
    <submittedName>
        <fullName evidence="2">Uncharacterized protein</fullName>
    </submittedName>
</protein>
<comment type="caution">
    <text evidence="2">The sequence shown here is derived from an EMBL/GenBank/DDBJ whole genome shotgun (WGS) entry which is preliminary data.</text>
</comment>
<reference evidence="3 4" key="2">
    <citation type="submission" date="2024-07" db="EMBL/GenBank/DDBJ databases">
        <authorList>
            <person name="Akdeniz Z."/>
        </authorList>
    </citation>
    <scope>NUCLEOTIDE SEQUENCE [LARGE SCALE GENOMIC DNA]</scope>
</reference>
<dbReference type="AlphaFoldDB" id="A0AA86TQG8"/>
<keyword evidence="1" id="KW-0812">Transmembrane</keyword>
<evidence type="ECO:0000313" key="4">
    <source>
        <dbReference type="Proteomes" id="UP001642409"/>
    </source>
</evidence>
<organism evidence="2">
    <name type="scientific">Hexamita inflata</name>
    <dbReference type="NCBI Taxonomy" id="28002"/>
    <lineage>
        <taxon>Eukaryota</taxon>
        <taxon>Metamonada</taxon>
        <taxon>Diplomonadida</taxon>
        <taxon>Hexamitidae</taxon>
        <taxon>Hexamitinae</taxon>
        <taxon>Hexamita</taxon>
    </lineage>
</organism>
<name>A0AA86TQG8_9EUKA</name>
<evidence type="ECO:0000313" key="3">
    <source>
        <dbReference type="EMBL" id="CAL6106852.1"/>
    </source>
</evidence>
<feature type="transmembrane region" description="Helical" evidence="1">
    <location>
        <begin position="501"/>
        <end position="522"/>
    </location>
</feature>
<dbReference type="EMBL" id="CATOUU010000316">
    <property type="protein sequence ID" value="CAI9924565.1"/>
    <property type="molecule type" value="Genomic_DNA"/>
</dbReference>
<keyword evidence="1" id="KW-1133">Transmembrane helix</keyword>
<keyword evidence="4" id="KW-1185">Reference proteome</keyword>
<reference evidence="2" key="1">
    <citation type="submission" date="2023-06" db="EMBL/GenBank/DDBJ databases">
        <authorList>
            <person name="Kurt Z."/>
        </authorList>
    </citation>
    <scope>NUCLEOTIDE SEQUENCE</scope>
</reference>
<dbReference type="EMBL" id="CAXDID020000619">
    <property type="protein sequence ID" value="CAL6106852.1"/>
    <property type="molecule type" value="Genomic_DNA"/>
</dbReference>
<keyword evidence="1" id="KW-0472">Membrane</keyword>
<dbReference type="Proteomes" id="UP001642409">
    <property type="component" value="Unassembled WGS sequence"/>
</dbReference>
<accession>A0AA86TQG8</accession>